<keyword evidence="6 12" id="KW-0547">Nucleotide-binding</keyword>
<dbReference type="Gene3D" id="3.30.200.20">
    <property type="entry name" value="Phosphorylase Kinase, domain 1"/>
    <property type="match status" value="1"/>
</dbReference>
<dbReference type="InterPro" id="IPR050494">
    <property type="entry name" value="Ser_Thr_dual-spec_kinase"/>
</dbReference>
<comment type="catalytic activity">
    <reaction evidence="9">
        <text>L-seryl-[protein] + ATP = O-phospho-L-seryl-[protein] + ADP + H(+)</text>
        <dbReference type="Rhea" id="RHEA:17989"/>
        <dbReference type="Rhea" id="RHEA-COMP:9863"/>
        <dbReference type="Rhea" id="RHEA-COMP:11604"/>
        <dbReference type="ChEBI" id="CHEBI:15378"/>
        <dbReference type="ChEBI" id="CHEBI:29999"/>
        <dbReference type="ChEBI" id="CHEBI:30616"/>
        <dbReference type="ChEBI" id="CHEBI:83421"/>
        <dbReference type="ChEBI" id="CHEBI:456216"/>
        <dbReference type="EC" id="2.7.12.1"/>
    </reaction>
</comment>
<dbReference type="PANTHER" id="PTHR24058:SF112">
    <property type="entry name" value="DUAL SPECIFICITY TYROSINE-PHOSPHORYLATION-REGULATED KINASE 3 HOMOLOG-RELATED"/>
    <property type="match status" value="1"/>
</dbReference>
<evidence type="ECO:0000256" key="10">
    <source>
        <dbReference type="ARBA" id="ARBA00049308"/>
    </source>
</evidence>
<dbReference type="GO" id="GO:0004712">
    <property type="term" value="F:protein serine/threonine/tyrosine kinase activity"/>
    <property type="evidence" value="ECO:0007669"/>
    <property type="project" value="UniProtKB-EC"/>
</dbReference>
<sequence>MYTLDKAPTHSSHLPPLTGLNGSTTNAAVTNANANVTTNGHNNGSSVNSTGTTSFCVGASNNNLKPTLNITQLYEDRQHRHYGDNSSIATSNSTAQLHLPSVSLGPANPSTTASGARSGASGIKPGIGSPGHQCNKMDNHSSSLKIRNRAAANGGGGGGGGGGGVIGGTHTSISNSMAQPISLVPGDANNTASHLTGGSCVSVPNTFSSHLNGAGLTPEMAMKLYVHKLSAFEHHEIFSYPHIYFVGHNAKKRAGVVGAPNNSGYDDEQGSYLNTAHDHVAYRYEVLKILGKGSFGQVVKAYDHKTGTYVALKMVRNEKRFTHQAAEEIRILELLKQQDKDNTRNVVHMLENFTFRNHVCMTFELLSMNLYELIKRSKFQGFPLQLVRKFAHSILVCLDMLHRNKIIHCDLKPENILLKQQGRSGIKVIDFGSSCFESQRIYTYIQSRFYRAPEVILGFKYGTAIDMWSFGCILAELLTGAPLFPGEDEGDQLACIIELLGMPPQKLLDQCRRVKHFFSTTHGYPRYCMASDSEGRVVLRPSKSKRGKIRGTPGSRSLVTALGGCEDTAFLDFLRRCLQWLPEDRMTPREAFRHEWLRRRLPKPPGNTTSAASAVNTWTGAGHIAQPCTAAVAATANTLTTLTLNASVSMPTFGTIAGTLPTSTANGNAGPRGPCPPKTPPHEKQSPHVPPSTSTTSTKPVPCYPPSIHQTSGNPCMVKSVSQALGTAATTEPPIAELDHPHEADSHQDAGDRQRPTDESGTTVDPIKRL</sequence>
<dbReference type="GO" id="GO:0005634">
    <property type="term" value="C:nucleus"/>
    <property type="evidence" value="ECO:0007669"/>
    <property type="project" value="TreeGrafter"/>
</dbReference>
<feature type="binding site" evidence="12">
    <location>
        <position position="313"/>
    </location>
    <ligand>
        <name>ATP</name>
        <dbReference type="ChEBI" id="CHEBI:30616"/>
    </ligand>
</feature>
<protein>
    <recommendedName>
        <fullName evidence="2">dual-specificity kinase</fullName>
        <ecNumber evidence="2">2.7.12.1</ecNumber>
    </recommendedName>
</protein>
<evidence type="ECO:0000256" key="13">
    <source>
        <dbReference type="SAM" id="MobiDB-lite"/>
    </source>
</evidence>
<comment type="similarity">
    <text evidence="1">Belongs to the protein kinase superfamily. CMGC Ser/Thr protein kinase family. MNB/DYRK subfamily.</text>
</comment>
<dbReference type="GO" id="GO:0005737">
    <property type="term" value="C:cytoplasm"/>
    <property type="evidence" value="ECO:0007669"/>
    <property type="project" value="TreeGrafter"/>
</dbReference>
<keyword evidence="4" id="KW-0597">Phosphoprotein</keyword>
<dbReference type="EMBL" id="NIRI02000042">
    <property type="protein sequence ID" value="KAG5447663.1"/>
    <property type="molecule type" value="Genomic_DNA"/>
</dbReference>
<evidence type="ECO:0000256" key="5">
    <source>
        <dbReference type="ARBA" id="ARBA00022679"/>
    </source>
</evidence>
<evidence type="ECO:0000256" key="6">
    <source>
        <dbReference type="ARBA" id="ARBA00022741"/>
    </source>
</evidence>
<comment type="catalytic activity">
    <reaction evidence="10">
        <text>L-threonyl-[protein] + ATP = O-phospho-L-threonyl-[protein] + ADP + H(+)</text>
        <dbReference type="Rhea" id="RHEA:46608"/>
        <dbReference type="Rhea" id="RHEA-COMP:11060"/>
        <dbReference type="Rhea" id="RHEA-COMP:11605"/>
        <dbReference type="ChEBI" id="CHEBI:15378"/>
        <dbReference type="ChEBI" id="CHEBI:30013"/>
        <dbReference type="ChEBI" id="CHEBI:30616"/>
        <dbReference type="ChEBI" id="CHEBI:61977"/>
        <dbReference type="ChEBI" id="CHEBI:456216"/>
        <dbReference type="EC" id="2.7.12.1"/>
    </reaction>
</comment>
<dbReference type="InterPro" id="IPR017441">
    <property type="entry name" value="Protein_kinase_ATP_BS"/>
</dbReference>
<dbReference type="FunFam" id="1.10.510.10:FF:000112">
    <property type="entry name" value="Putative dual specificity tyrosine-phosphorylation-regulated kinase 2"/>
    <property type="match status" value="1"/>
</dbReference>
<dbReference type="AlphaFoldDB" id="A0A8T1MES8"/>
<dbReference type="InterPro" id="IPR000719">
    <property type="entry name" value="Prot_kinase_dom"/>
</dbReference>
<feature type="region of interest" description="Disordered" evidence="13">
    <location>
        <begin position="1"/>
        <end position="24"/>
    </location>
</feature>
<feature type="region of interest" description="Disordered" evidence="13">
    <location>
        <begin position="724"/>
        <end position="770"/>
    </location>
</feature>
<dbReference type="SUPFAM" id="SSF56112">
    <property type="entry name" value="Protein kinase-like (PK-like)"/>
    <property type="match status" value="1"/>
</dbReference>
<dbReference type="PROSITE" id="PS50011">
    <property type="entry name" value="PROTEIN_KINASE_DOM"/>
    <property type="match status" value="1"/>
</dbReference>
<feature type="compositionally biased region" description="Low complexity" evidence="13">
    <location>
        <begin position="691"/>
        <end position="701"/>
    </location>
</feature>
<evidence type="ECO:0000256" key="12">
    <source>
        <dbReference type="PROSITE-ProRule" id="PRU10141"/>
    </source>
</evidence>
<dbReference type="PANTHER" id="PTHR24058">
    <property type="entry name" value="DUAL SPECIFICITY PROTEIN KINASE"/>
    <property type="match status" value="1"/>
</dbReference>
<keyword evidence="7 15" id="KW-0418">Kinase</keyword>
<dbReference type="InterPro" id="IPR008271">
    <property type="entry name" value="Ser/Thr_kinase_AS"/>
</dbReference>
<evidence type="ECO:0000256" key="11">
    <source>
        <dbReference type="ARBA" id="ARBA00051680"/>
    </source>
</evidence>
<reference evidence="15 16" key="1">
    <citation type="journal article" date="2018" name="Biotechnol. Adv.">
        <title>Improved genomic resources and new bioinformatic workflow for the carcinogenic parasite Clonorchis sinensis: Biotechnological implications.</title>
        <authorList>
            <person name="Wang D."/>
            <person name="Korhonen P.K."/>
            <person name="Gasser R.B."/>
            <person name="Young N.D."/>
        </authorList>
    </citation>
    <scope>NUCLEOTIDE SEQUENCE [LARGE SCALE GENOMIC DNA]</scope>
    <source>
        <strain evidence="15">Cs-k2</strain>
    </source>
</reference>
<name>A0A8T1MES8_CLOSI</name>
<dbReference type="GO" id="GO:0005524">
    <property type="term" value="F:ATP binding"/>
    <property type="evidence" value="ECO:0007669"/>
    <property type="project" value="UniProtKB-UniRule"/>
</dbReference>
<reference evidence="15 16" key="2">
    <citation type="journal article" date="2021" name="Genomics">
        <title>High-quality reference genome for Clonorchis sinensis.</title>
        <authorList>
            <person name="Young N.D."/>
            <person name="Stroehlein A.J."/>
            <person name="Kinkar L."/>
            <person name="Wang T."/>
            <person name="Sohn W.M."/>
            <person name="Chang B.C.H."/>
            <person name="Kaur P."/>
            <person name="Weisz D."/>
            <person name="Dudchenko O."/>
            <person name="Aiden E.L."/>
            <person name="Korhonen P.K."/>
            <person name="Gasser R.B."/>
        </authorList>
    </citation>
    <scope>NUCLEOTIDE SEQUENCE [LARGE SCALE GENOMIC DNA]</scope>
    <source>
        <strain evidence="15">Cs-k2</strain>
    </source>
</reference>
<proteinExistence type="inferred from homology"/>
<dbReference type="SMART" id="SM00220">
    <property type="entry name" value="S_TKc"/>
    <property type="match status" value="1"/>
</dbReference>
<evidence type="ECO:0000259" key="14">
    <source>
        <dbReference type="PROSITE" id="PS50011"/>
    </source>
</evidence>
<keyword evidence="16" id="KW-1185">Reference proteome</keyword>
<evidence type="ECO:0000256" key="4">
    <source>
        <dbReference type="ARBA" id="ARBA00022553"/>
    </source>
</evidence>
<dbReference type="GO" id="GO:0004674">
    <property type="term" value="F:protein serine/threonine kinase activity"/>
    <property type="evidence" value="ECO:0007669"/>
    <property type="project" value="UniProtKB-KW"/>
</dbReference>
<feature type="domain" description="Protein kinase" evidence="14">
    <location>
        <begin position="284"/>
        <end position="597"/>
    </location>
</feature>
<dbReference type="OrthoDB" id="9332038at2759"/>
<dbReference type="PROSITE" id="PS00108">
    <property type="entry name" value="PROTEIN_KINASE_ST"/>
    <property type="match status" value="1"/>
</dbReference>
<evidence type="ECO:0000256" key="2">
    <source>
        <dbReference type="ARBA" id="ARBA00013203"/>
    </source>
</evidence>
<feature type="compositionally biased region" description="Basic and acidic residues" evidence="13">
    <location>
        <begin position="737"/>
        <end position="758"/>
    </location>
</feature>
<evidence type="ECO:0000256" key="3">
    <source>
        <dbReference type="ARBA" id="ARBA00022527"/>
    </source>
</evidence>
<organism evidence="15 16">
    <name type="scientific">Clonorchis sinensis</name>
    <name type="common">Chinese liver fluke</name>
    <dbReference type="NCBI Taxonomy" id="79923"/>
    <lineage>
        <taxon>Eukaryota</taxon>
        <taxon>Metazoa</taxon>
        <taxon>Spiralia</taxon>
        <taxon>Lophotrochozoa</taxon>
        <taxon>Platyhelminthes</taxon>
        <taxon>Trematoda</taxon>
        <taxon>Digenea</taxon>
        <taxon>Opisthorchiida</taxon>
        <taxon>Opisthorchiata</taxon>
        <taxon>Opisthorchiidae</taxon>
        <taxon>Clonorchis</taxon>
    </lineage>
</organism>
<dbReference type="Gene3D" id="3.30.10.30">
    <property type="entry name" value="DYRK"/>
    <property type="match status" value="1"/>
</dbReference>
<dbReference type="InterPro" id="IPR042521">
    <property type="entry name" value="DYRK"/>
</dbReference>
<evidence type="ECO:0000313" key="16">
    <source>
        <dbReference type="Proteomes" id="UP000286415"/>
    </source>
</evidence>
<keyword evidence="5" id="KW-0808">Transferase</keyword>
<gene>
    <name evidence="15" type="ORF">CSKR_107805</name>
</gene>
<comment type="catalytic activity">
    <reaction evidence="11">
        <text>L-tyrosyl-[protein] + ATP = O-phospho-L-tyrosyl-[protein] + ADP + H(+)</text>
        <dbReference type="Rhea" id="RHEA:10596"/>
        <dbReference type="Rhea" id="RHEA-COMP:10136"/>
        <dbReference type="Rhea" id="RHEA-COMP:20101"/>
        <dbReference type="ChEBI" id="CHEBI:15378"/>
        <dbReference type="ChEBI" id="CHEBI:30616"/>
        <dbReference type="ChEBI" id="CHEBI:46858"/>
        <dbReference type="ChEBI" id="CHEBI:61978"/>
        <dbReference type="ChEBI" id="CHEBI:456216"/>
        <dbReference type="EC" id="2.7.12.1"/>
    </reaction>
</comment>
<dbReference type="PROSITE" id="PS00107">
    <property type="entry name" value="PROTEIN_KINASE_ATP"/>
    <property type="match status" value="1"/>
</dbReference>
<dbReference type="Gene3D" id="1.10.510.10">
    <property type="entry name" value="Transferase(Phosphotransferase) domain 1"/>
    <property type="match status" value="1"/>
</dbReference>
<feature type="region of interest" description="Disordered" evidence="13">
    <location>
        <begin position="99"/>
        <end position="171"/>
    </location>
</feature>
<dbReference type="GO" id="GO:0005856">
    <property type="term" value="C:cytoskeleton"/>
    <property type="evidence" value="ECO:0007669"/>
    <property type="project" value="TreeGrafter"/>
</dbReference>
<accession>A0A8T1MES8</accession>
<evidence type="ECO:0000256" key="1">
    <source>
        <dbReference type="ARBA" id="ARBA00008867"/>
    </source>
</evidence>
<dbReference type="Proteomes" id="UP000286415">
    <property type="component" value="Unassembled WGS sequence"/>
</dbReference>
<feature type="region of interest" description="Disordered" evidence="13">
    <location>
        <begin position="659"/>
        <end position="707"/>
    </location>
</feature>
<dbReference type="Pfam" id="PF00069">
    <property type="entry name" value="Pkinase"/>
    <property type="match status" value="1"/>
</dbReference>
<dbReference type="CDD" id="cd14224">
    <property type="entry name" value="PKc_DYRK2_3"/>
    <property type="match status" value="1"/>
</dbReference>
<evidence type="ECO:0000256" key="7">
    <source>
        <dbReference type="ARBA" id="ARBA00022777"/>
    </source>
</evidence>
<keyword evidence="3" id="KW-0723">Serine/threonine-protein kinase</keyword>
<feature type="compositionally biased region" description="Gly residues" evidence="13">
    <location>
        <begin position="153"/>
        <end position="167"/>
    </location>
</feature>
<evidence type="ECO:0000313" key="15">
    <source>
        <dbReference type="EMBL" id="KAG5447663.1"/>
    </source>
</evidence>
<feature type="compositionally biased region" description="Low complexity" evidence="13">
    <location>
        <begin position="113"/>
        <end position="122"/>
    </location>
</feature>
<dbReference type="EC" id="2.7.12.1" evidence="2"/>
<dbReference type="FunFam" id="3.30.200.20:FF:000127">
    <property type="entry name" value="Putative dual specificity tyrosine-phosphorylation-regulated kinase 2"/>
    <property type="match status" value="1"/>
</dbReference>
<keyword evidence="8 12" id="KW-0067">ATP-binding</keyword>
<dbReference type="InterPro" id="IPR011009">
    <property type="entry name" value="Kinase-like_dom_sf"/>
</dbReference>
<evidence type="ECO:0000256" key="9">
    <source>
        <dbReference type="ARBA" id="ARBA00049003"/>
    </source>
</evidence>
<comment type="caution">
    <text evidence="15">The sequence shown here is derived from an EMBL/GenBank/DDBJ whole genome shotgun (WGS) entry which is preliminary data.</text>
</comment>
<evidence type="ECO:0000256" key="8">
    <source>
        <dbReference type="ARBA" id="ARBA00022840"/>
    </source>
</evidence>